<dbReference type="EMBL" id="GL379827">
    <property type="protein sequence ID" value="EGT50150.1"/>
    <property type="molecule type" value="Genomic_DNA"/>
</dbReference>
<keyword evidence="2" id="KW-1185">Reference proteome</keyword>
<reference evidence="2" key="1">
    <citation type="submission" date="2011-07" db="EMBL/GenBank/DDBJ databases">
        <authorList>
            <consortium name="Caenorhabditis brenneri Sequencing and Analysis Consortium"/>
            <person name="Wilson R.K."/>
        </authorList>
    </citation>
    <scope>NUCLEOTIDE SEQUENCE [LARGE SCALE GENOMIC DNA]</scope>
    <source>
        <strain evidence="2">PB2801</strain>
    </source>
</reference>
<dbReference type="Proteomes" id="UP000008068">
    <property type="component" value="Unassembled WGS sequence"/>
</dbReference>
<gene>
    <name evidence="1" type="ORF">CAEBREN_21840</name>
</gene>
<evidence type="ECO:0000313" key="1">
    <source>
        <dbReference type="EMBL" id="EGT50150.1"/>
    </source>
</evidence>
<accession>G0N1H7</accession>
<dbReference type="AlphaFoldDB" id="G0N1H7"/>
<name>G0N1H7_CAEBE</name>
<sequence length="72" mass="8335">MEKPWILKAKDFKCMNLSNGFLKINSKTRRSSAFLKCSESRNFSSPSTKCGAFSLDIMIFLMHFESKYGRSR</sequence>
<protein>
    <submittedName>
        <fullName evidence="1">Uncharacterized protein</fullName>
    </submittedName>
</protein>
<organism evidence="2">
    <name type="scientific">Caenorhabditis brenneri</name>
    <name type="common">Nematode worm</name>
    <dbReference type="NCBI Taxonomy" id="135651"/>
    <lineage>
        <taxon>Eukaryota</taxon>
        <taxon>Metazoa</taxon>
        <taxon>Ecdysozoa</taxon>
        <taxon>Nematoda</taxon>
        <taxon>Chromadorea</taxon>
        <taxon>Rhabditida</taxon>
        <taxon>Rhabditina</taxon>
        <taxon>Rhabditomorpha</taxon>
        <taxon>Rhabditoidea</taxon>
        <taxon>Rhabditidae</taxon>
        <taxon>Peloderinae</taxon>
        <taxon>Caenorhabditis</taxon>
    </lineage>
</organism>
<dbReference type="InParanoid" id="G0N1H7"/>
<evidence type="ECO:0000313" key="2">
    <source>
        <dbReference type="Proteomes" id="UP000008068"/>
    </source>
</evidence>
<proteinExistence type="predicted"/>
<dbReference type="HOGENOM" id="CLU_2724478_0_0_1"/>